<keyword evidence="3 7" id="KW-0347">Helicase</keyword>
<evidence type="ECO:0000256" key="3">
    <source>
        <dbReference type="ARBA" id="ARBA00022806"/>
    </source>
</evidence>
<keyword evidence="4 7" id="KW-0067">ATP-binding</keyword>
<dbReference type="InterPro" id="IPR014001">
    <property type="entry name" value="Helicase_ATP-bd"/>
</dbReference>
<keyword evidence="5 8" id="KW-0694">RNA-binding</keyword>
<feature type="domain" description="DEAD-box RNA helicase Q" evidence="11">
    <location>
        <begin position="36"/>
        <end position="64"/>
    </location>
</feature>
<evidence type="ECO:0000256" key="7">
    <source>
        <dbReference type="RuleBase" id="RU000492"/>
    </source>
</evidence>
<feature type="domain" description="Helicase C-terminal" evidence="10">
    <location>
        <begin position="267"/>
        <end position="418"/>
    </location>
</feature>
<evidence type="ECO:0000313" key="12">
    <source>
        <dbReference type="EMBL" id="KAJ3626925.1"/>
    </source>
</evidence>
<dbReference type="InterPro" id="IPR027417">
    <property type="entry name" value="P-loop_NTPase"/>
</dbReference>
<feature type="short sequence motif" description="Q motif" evidence="6">
    <location>
        <begin position="36"/>
        <end position="64"/>
    </location>
</feature>
<dbReference type="PANTHER" id="PTHR24031">
    <property type="entry name" value="RNA HELICASE"/>
    <property type="match status" value="1"/>
</dbReference>
<evidence type="ECO:0000259" key="9">
    <source>
        <dbReference type="PROSITE" id="PS51192"/>
    </source>
</evidence>
<evidence type="ECO:0000256" key="2">
    <source>
        <dbReference type="ARBA" id="ARBA00022801"/>
    </source>
</evidence>
<comment type="caution">
    <text evidence="12">The sequence shown here is derived from an EMBL/GenBank/DDBJ whole genome shotgun (WGS) entry which is preliminary data.</text>
</comment>
<evidence type="ECO:0000256" key="1">
    <source>
        <dbReference type="ARBA" id="ARBA00022741"/>
    </source>
</evidence>
<dbReference type="PROSITE" id="PS51195">
    <property type="entry name" value="Q_MOTIF"/>
    <property type="match status" value="1"/>
</dbReference>
<dbReference type="SMART" id="SM00490">
    <property type="entry name" value="HELICc"/>
    <property type="match status" value="1"/>
</dbReference>
<organism evidence="12 13">
    <name type="scientific">Zophobas morio</name>
    <dbReference type="NCBI Taxonomy" id="2755281"/>
    <lineage>
        <taxon>Eukaryota</taxon>
        <taxon>Metazoa</taxon>
        <taxon>Ecdysozoa</taxon>
        <taxon>Arthropoda</taxon>
        <taxon>Hexapoda</taxon>
        <taxon>Insecta</taxon>
        <taxon>Pterygota</taxon>
        <taxon>Neoptera</taxon>
        <taxon>Endopterygota</taxon>
        <taxon>Coleoptera</taxon>
        <taxon>Polyphaga</taxon>
        <taxon>Cucujiformia</taxon>
        <taxon>Tenebrionidae</taxon>
        <taxon>Zophobas</taxon>
    </lineage>
</organism>
<dbReference type="GO" id="GO:0016787">
    <property type="term" value="F:hydrolase activity"/>
    <property type="evidence" value="ECO:0007669"/>
    <property type="project" value="UniProtKB-KW"/>
</dbReference>
<dbReference type="GO" id="GO:0005524">
    <property type="term" value="F:ATP binding"/>
    <property type="evidence" value="ECO:0007669"/>
    <property type="project" value="UniProtKB-UniRule"/>
</dbReference>
<keyword evidence="1 7" id="KW-0547">Nucleotide-binding</keyword>
<dbReference type="PROSITE" id="PS51192">
    <property type="entry name" value="HELICASE_ATP_BIND_1"/>
    <property type="match status" value="1"/>
</dbReference>
<dbReference type="SUPFAM" id="SSF52540">
    <property type="entry name" value="P-loop containing nucleoside triphosphate hydrolases"/>
    <property type="match status" value="1"/>
</dbReference>
<comment type="catalytic activity">
    <reaction evidence="8">
        <text>ATP + H2O = ADP + phosphate + H(+)</text>
        <dbReference type="Rhea" id="RHEA:13065"/>
        <dbReference type="ChEBI" id="CHEBI:15377"/>
        <dbReference type="ChEBI" id="CHEBI:15378"/>
        <dbReference type="ChEBI" id="CHEBI:30616"/>
        <dbReference type="ChEBI" id="CHEBI:43474"/>
        <dbReference type="ChEBI" id="CHEBI:456216"/>
        <dbReference type="EC" id="3.6.4.13"/>
    </reaction>
</comment>
<dbReference type="InterPro" id="IPR001650">
    <property type="entry name" value="Helicase_C-like"/>
</dbReference>
<dbReference type="Gene3D" id="3.40.50.300">
    <property type="entry name" value="P-loop containing nucleotide triphosphate hydrolases"/>
    <property type="match status" value="2"/>
</dbReference>
<reference evidence="12" key="1">
    <citation type="journal article" date="2023" name="G3 (Bethesda)">
        <title>Whole genome assemblies of Zophobas morio and Tenebrio molitor.</title>
        <authorList>
            <person name="Kaur S."/>
            <person name="Stinson S.A."/>
            <person name="diCenzo G.C."/>
        </authorList>
    </citation>
    <scope>NUCLEOTIDE SEQUENCE</scope>
    <source>
        <strain evidence="12">QUZm001</strain>
    </source>
</reference>
<dbReference type="EC" id="3.6.4.13" evidence="8"/>
<protein>
    <recommendedName>
        <fullName evidence="8">ATP-dependent RNA helicase</fullName>
        <ecNumber evidence="8">3.6.4.13</ecNumber>
    </recommendedName>
</protein>
<name>A0AA38HJG9_9CUCU</name>
<accession>A0AA38HJG9</accession>
<dbReference type="Proteomes" id="UP001168821">
    <property type="component" value="Unassembled WGS sequence"/>
</dbReference>
<evidence type="ECO:0000259" key="11">
    <source>
        <dbReference type="PROSITE" id="PS51195"/>
    </source>
</evidence>
<dbReference type="AlphaFoldDB" id="A0AA38HJG9"/>
<comment type="similarity">
    <text evidence="7">Belongs to the DEAD box helicase family.</text>
</comment>
<dbReference type="Pfam" id="PF00270">
    <property type="entry name" value="DEAD"/>
    <property type="match status" value="1"/>
</dbReference>
<keyword evidence="13" id="KW-1185">Reference proteome</keyword>
<dbReference type="InterPro" id="IPR025313">
    <property type="entry name" value="SPB4-like_CTE"/>
</dbReference>
<dbReference type="GO" id="GO:0010468">
    <property type="term" value="P:regulation of gene expression"/>
    <property type="evidence" value="ECO:0007669"/>
    <property type="project" value="UniProtKB-ARBA"/>
</dbReference>
<dbReference type="InterPro" id="IPR014014">
    <property type="entry name" value="RNA_helicase_DEAD_Q_motif"/>
</dbReference>
<sequence>MRKRNNLVKKEFRENYKKYIEDLKKRSKEFSEPVSEKFSDLPLSKETLRGLRDNGYVTMTEIQRKAIFLALKGRDILGAAKTGSGKTLCFLIPILEDLLKHYWSPIFGLGALVITPTRELAYQIFEVLRKIGKQHHFSAGLVIGGKDLSAEQQLISRMCILICTPGRLLQHMDETELFELKELRILVLDEADRILDLGFEKTVNAIIATLPKRRQTLLFSATQTKSVKDLARLSLQDAEYVAVYEQPQVLTPSKLTQNYIFCELSSKLKILYSFLRSHTRMKLLVFVSSCKQVRFIYEAFRRLRCGLPLLELHGKQKQPKRMSIYDEFCRRRFACLIATDIAARGLDFPSIHWVLQVDCPEDANTYIHRVGRTARYESGGNALLFLLPSEKAFLKLLQEKKVPISELQLNPRKIKSITANLAALCAEHPDIKYLAQKYFVSYIRSVFLQANKKVFDVSSLSLDEFSVSLGLSQPPKVRCVKQVKDGKNKCRQASQPDTTTPTAEKVGLNEVPSFFWMPN</sequence>
<gene>
    <name evidence="12" type="ORF">Zmor_004134</name>
</gene>
<dbReference type="InterPro" id="IPR000629">
    <property type="entry name" value="RNA-helicase_DEAD-box_CS"/>
</dbReference>
<dbReference type="Pfam" id="PF00271">
    <property type="entry name" value="Helicase_C"/>
    <property type="match status" value="1"/>
</dbReference>
<proteinExistence type="inferred from homology"/>
<keyword evidence="2 7" id="KW-0378">Hydrolase</keyword>
<evidence type="ECO:0000256" key="4">
    <source>
        <dbReference type="ARBA" id="ARBA00022840"/>
    </source>
</evidence>
<dbReference type="SMART" id="SM00487">
    <property type="entry name" value="DEXDc"/>
    <property type="match status" value="1"/>
</dbReference>
<dbReference type="GO" id="GO:0003724">
    <property type="term" value="F:RNA helicase activity"/>
    <property type="evidence" value="ECO:0007669"/>
    <property type="project" value="UniProtKB-EC"/>
</dbReference>
<dbReference type="GO" id="GO:0003723">
    <property type="term" value="F:RNA binding"/>
    <property type="evidence" value="ECO:0007669"/>
    <property type="project" value="UniProtKB-UniRule"/>
</dbReference>
<dbReference type="CDD" id="cd17941">
    <property type="entry name" value="DEADc_DDX10"/>
    <property type="match status" value="1"/>
</dbReference>
<evidence type="ECO:0000256" key="6">
    <source>
        <dbReference type="PROSITE-ProRule" id="PRU00552"/>
    </source>
</evidence>
<feature type="domain" description="Helicase ATP-binding" evidence="9">
    <location>
        <begin position="67"/>
        <end position="241"/>
    </location>
</feature>
<evidence type="ECO:0000259" key="10">
    <source>
        <dbReference type="PROSITE" id="PS51194"/>
    </source>
</evidence>
<dbReference type="CDD" id="cd18787">
    <property type="entry name" value="SF2_C_DEAD"/>
    <property type="match status" value="1"/>
</dbReference>
<dbReference type="SMART" id="SM01178">
    <property type="entry name" value="DUF4217"/>
    <property type="match status" value="1"/>
</dbReference>
<dbReference type="PROSITE" id="PS51194">
    <property type="entry name" value="HELICASE_CTER"/>
    <property type="match status" value="1"/>
</dbReference>
<dbReference type="EMBL" id="JALNTZ010001259">
    <property type="protein sequence ID" value="KAJ3626925.1"/>
    <property type="molecule type" value="Genomic_DNA"/>
</dbReference>
<comment type="function">
    <text evidence="8">RNA helicase.</text>
</comment>
<dbReference type="InterPro" id="IPR011545">
    <property type="entry name" value="DEAD/DEAH_box_helicase_dom"/>
</dbReference>
<evidence type="ECO:0000256" key="5">
    <source>
        <dbReference type="ARBA" id="ARBA00022884"/>
    </source>
</evidence>
<evidence type="ECO:0000313" key="13">
    <source>
        <dbReference type="Proteomes" id="UP001168821"/>
    </source>
</evidence>
<comment type="domain">
    <text evidence="8">The Q motif is unique to and characteristic of the DEAD box family of RNA helicases and controls ATP binding and hydrolysis.</text>
</comment>
<dbReference type="Pfam" id="PF13959">
    <property type="entry name" value="CTE_SPB4"/>
    <property type="match status" value="1"/>
</dbReference>
<dbReference type="PROSITE" id="PS00039">
    <property type="entry name" value="DEAD_ATP_HELICASE"/>
    <property type="match status" value="1"/>
</dbReference>
<evidence type="ECO:0000256" key="8">
    <source>
        <dbReference type="RuleBase" id="RU365068"/>
    </source>
</evidence>